<keyword evidence="2" id="KW-1185">Reference proteome</keyword>
<organism evidence="1 2">
    <name type="scientific">Streptomyces sviceus (strain ATCC 29083 / DSM 924 / JCM 4929 / NBRC 13980 / NCIMB 11184 / NRRL 5439 / UC 5370)</name>
    <dbReference type="NCBI Taxonomy" id="463191"/>
    <lineage>
        <taxon>Bacteria</taxon>
        <taxon>Bacillati</taxon>
        <taxon>Actinomycetota</taxon>
        <taxon>Actinomycetes</taxon>
        <taxon>Kitasatosporales</taxon>
        <taxon>Streptomycetaceae</taxon>
        <taxon>Streptomyces</taxon>
    </lineage>
</organism>
<evidence type="ECO:0000313" key="2">
    <source>
        <dbReference type="Proteomes" id="UP000002785"/>
    </source>
</evidence>
<proteinExistence type="predicted"/>
<dbReference type="eggNOG" id="ENOG5032491">
    <property type="taxonomic scope" value="Bacteria"/>
</dbReference>
<accession>B5HSB9</accession>
<sequence>MSCRRRQPYDTVRGEQPVEVQVRHRDDIGREHLVAARALRGLPVEEWPVLHEQRAYKGRKSKVRQWWSSTTKKDISCRSAEHACAAMFLDRDPRIAYLAAPCLQLEWQDGSDSGVVHPAFMARTVDKQQLLYLYSPSGTEPDAHEVTAAREAASEAGWQVDVALAPGGQLRRNVYLVSQFRHDECANDRARSLLLEAFARPLSVAEAADAVDLLPEHGRAYSWHLLWTGELTTHWEQPLTPDSLVWAAGVAA</sequence>
<evidence type="ECO:0008006" key="3">
    <source>
        <dbReference type="Google" id="ProtNLM"/>
    </source>
</evidence>
<dbReference type="HOGENOM" id="CLU_1260043_0_0_11"/>
<evidence type="ECO:0000313" key="1">
    <source>
        <dbReference type="EMBL" id="EDY55724.1"/>
    </source>
</evidence>
<dbReference type="AlphaFoldDB" id="B5HSB9"/>
<gene>
    <name evidence="1" type="ORF">SSEG_02304</name>
</gene>
<dbReference type="Proteomes" id="UP000002785">
    <property type="component" value="Chromosome"/>
</dbReference>
<name>B5HSB9_STRX2</name>
<reference evidence="1" key="1">
    <citation type="submission" date="2009-10" db="EMBL/GenBank/DDBJ databases">
        <title>The genome sequence of Streptomyces sviceus strain ATCC 29083.</title>
        <authorList>
            <consortium name="The Broad Institute Genome Sequencing Platform"/>
            <consortium name="Broad Institute Microbial Sequencing Center"/>
            <person name="Fischbach M."/>
            <person name="Godfrey P."/>
            <person name="Ward D."/>
            <person name="Young S."/>
            <person name="Zeng Q."/>
            <person name="Koehrsen M."/>
            <person name="Alvarado L."/>
            <person name="Berlin A.M."/>
            <person name="Bochicchio J."/>
            <person name="Borenstein D."/>
            <person name="Chapman S.B."/>
            <person name="Chen Z."/>
            <person name="Engels R."/>
            <person name="Freedman E."/>
            <person name="Gellesch M."/>
            <person name="Goldberg J."/>
            <person name="Griggs A."/>
            <person name="Gujja S."/>
            <person name="Heilman E.R."/>
            <person name="Heiman D.I."/>
            <person name="Hepburn T.A."/>
            <person name="Howarth C."/>
            <person name="Jen D."/>
            <person name="Larson L."/>
            <person name="Lewis B."/>
            <person name="Mehta T."/>
            <person name="Park D."/>
            <person name="Pearson M."/>
            <person name="Richards J."/>
            <person name="Roberts A."/>
            <person name="Saif S."/>
            <person name="Shea T.D."/>
            <person name="Shenoy N."/>
            <person name="Sisk P."/>
            <person name="Stolte C."/>
            <person name="Sykes S.N."/>
            <person name="Thomson T."/>
            <person name="Walk T."/>
            <person name="White J."/>
            <person name="Yandava C."/>
            <person name="Straight P."/>
            <person name="Clardy J."/>
            <person name="Hung D."/>
            <person name="Kolter R."/>
            <person name="Mekalanos J."/>
            <person name="Walker S."/>
            <person name="Walsh C.T."/>
            <person name="Wieland-Brown L.C."/>
            <person name="Haas B."/>
            <person name="Nusbaum C."/>
            <person name="Birren B."/>
        </authorList>
    </citation>
    <scope>NUCLEOTIDE SEQUENCE [LARGE SCALE GENOMIC DNA]</scope>
    <source>
        <strain evidence="1">ATCC 29083</strain>
    </source>
</reference>
<dbReference type="EMBL" id="CM000951">
    <property type="protein sequence ID" value="EDY55724.1"/>
    <property type="molecule type" value="Genomic_DNA"/>
</dbReference>
<protein>
    <recommendedName>
        <fullName evidence="3">TnsA endonuclease N-terminal domain-containing protein</fullName>
    </recommendedName>
</protein>